<feature type="repeat" description="WD" evidence="14">
    <location>
        <begin position="1898"/>
        <end position="1939"/>
    </location>
</feature>
<dbReference type="PROSITE" id="PS51456">
    <property type="entry name" value="MYOSIN_MOTOR"/>
    <property type="match status" value="1"/>
</dbReference>
<evidence type="ECO:0000256" key="7">
    <source>
        <dbReference type="ARBA" id="ARBA00022840"/>
    </source>
</evidence>
<name>A0AAD9DNW6_9TELE</name>
<comment type="subunit">
    <text evidence="13">May interact with RGS9; this interaction stabilizes both proteins and increases RGS9 GTPase-activating protein (GAP) activity, hence accelerating the deactivation of D(2) dopamine receptor-mediated signaling.</text>
</comment>
<dbReference type="Gene3D" id="2.130.10.10">
    <property type="entry name" value="YVTN repeat-like/Quinoprotein amine dehydrogenase"/>
    <property type="match status" value="1"/>
</dbReference>
<dbReference type="Pfam" id="PF01602">
    <property type="entry name" value="Adaptin_N"/>
    <property type="match status" value="1"/>
</dbReference>
<dbReference type="GO" id="GO:0005524">
    <property type="term" value="F:ATP binding"/>
    <property type="evidence" value="ECO:0007669"/>
    <property type="project" value="UniProtKB-UniRule"/>
</dbReference>
<dbReference type="SUPFAM" id="SSF52540">
    <property type="entry name" value="P-loop containing nucleoside triphosphate hydrolases"/>
    <property type="match status" value="1"/>
</dbReference>
<dbReference type="FunFam" id="1.20.58.530:FF:000002">
    <property type="entry name" value="Class V myosin"/>
    <property type="match status" value="1"/>
</dbReference>
<comment type="similarity">
    <text evidence="2 15">Belongs to the TRAFAC class myosin-kinesin ATPase superfamily. Myosin family.</text>
</comment>
<evidence type="ECO:0000256" key="16">
    <source>
        <dbReference type="SAM" id="Coils"/>
    </source>
</evidence>
<feature type="domain" description="Dilute" evidence="18">
    <location>
        <begin position="1329"/>
        <end position="1611"/>
    </location>
</feature>
<feature type="region of interest" description="Disordered" evidence="17">
    <location>
        <begin position="1436"/>
        <end position="1457"/>
    </location>
</feature>
<dbReference type="SUPFAM" id="SSF50978">
    <property type="entry name" value="WD40 repeat-like"/>
    <property type="match status" value="1"/>
</dbReference>
<evidence type="ECO:0000256" key="1">
    <source>
        <dbReference type="ARBA" id="ARBA00004184"/>
    </source>
</evidence>
<dbReference type="GO" id="GO:0030117">
    <property type="term" value="C:membrane coat"/>
    <property type="evidence" value="ECO:0007669"/>
    <property type="project" value="InterPro"/>
</dbReference>
<feature type="coiled-coil region" evidence="16">
    <location>
        <begin position="1053"/>
        <end position="1087"/>
    </location>
</feature>
<evidence type="ECO:0000256" key="12">
    <source>
        <dbReference type="ARBA" id="ARBA00023224"/>
    </source>
</evidence>
<evidence type="ECO:0000313" key="21">
    <source>
        <dbReference type="Proteomes" id="UP001239994"/>
    </source>
</evidence>
<dbReference type="CDD" id="cd00200">
    <property type="entry name" value="WD40"/>
    <property type="match status" value="1"/>
</dbReference>
<evidence type="ECO:0000256" key="9">
    <source>
        <dbReference type="ARBA" id="ARBA00023123"/>
    </source>
</evidence>
<dbReference type="InterPro" id="IPR027417">
    <property type="entry name" value="P-loop_NTPase"/>
</dbReference>
<dbReference type="Pfam" id="PF00612">
    <property type="entry name" value="IQ"/>
    <property type="match status" value="3"/>
</dbReference>
<dbReference type="Pfam" id="PF01843">
    <property type="entry name" value="DIL"/>
    <property type="match status" value="1"/>
</dbReference>
<dbReference type="GO" id="GO:0048731">
    <property type="term" value="P:system development"/>
    <property type="evidence" value="ECO:0007669"/>
    <property type="project" value="UniProtKB-ARBA"/>
</dbReference>
<dbReference type="SMART" id="SM00320">
    <property type="entry name" value="WD40"/>
    <property type="match status" value="7"/>
</dbReference>
<dbReference type="GO" id="GO:0016192">
    <property type="term" value="P:vesicle-mediated transport"/>
    <property type="evidence" value="ECO:0007669"/>
    <property type="project" value="InterPro"/>
</dbReference>
<feature type="compositionally biased region" description="Low complexity" evidence="17">
    <location>
        <begin position="2654"/>
        <end position="2668"/>
    </location>
</feature>
<keyword evidence="10 15" id="KW-0505">Motor protein</keyword>
<feature type="coiled-coil region" evidence="16">
    <location>
        <begin position="1170"/>
        <end position="1246"/>
    </location>
</feature>
<dbReference type="PROSITE" id="PS50082">
    <property type="entry name" value="WD_REPEATS_2"/>
    <property type="match status" value="5"/>
</dbReference>
<keyword evidence="12" id="KW-0807">Transducer</keyword>
<dbReference type="InterPro" id="IPR002553">
    <property type="entry name" value="Clathrin/coatomer_adapt-like_N"/>
</dbReference>
<dbReference type="PROSITE" id="PS50096">
    <property type="entry name" value="IQ"/>
    <property type="match status" value="2"/>
</dbReference>
<dbReference type="GO" id="GO:0006886">
    <property type="term" value="P:intracellular protein transport"/>
    <property type="evidence" value="ECO:0007669"/>
    <property type="project" value="InterPro"/>
</dbReference>
<feature type="repeat" description="WD" evidence="14">
    <location>
        <begin position="1812"/>
        <end position="1853"/>
    </location>
</feature>
<dbReference type="Gene3D" id="1.20.58.530">
    <property type="match status" value="1"/>
</dbReference>
<evidence type="ECO:0000256" key="13">
    <source>
        <dbReference type="ARBA" id="ARBA00062807"/>
    </source>
</evidence>
<dbReference type="CDD" id="cd01380">
    <property type="entry name" value="MYSc_Myo5"/>
    <property type="match status" value="1"/>
</dbReference>
<evidence type="ECO:0000256" key="3">
    <source>
        <dbReference type="ARBA" id="ARBA00009768"/>
    </source>
</evidence>
<proteinExistence type="inferred from homology"/>
<accession>A0AAD9DNW6</accession>
<comment type="caution">
    <text evidence="20">The sequence shown here is derived from an EMBL/GenBank/DDBJ whole genome shotgun (WGS) entry which is preliminary data.</text>
</comment>
<dbReference type="GO" id="GO:0016459">
    <property type="term" value="C:myosin complex"/>
    <property type="evidence" value="ECO:0007669"/>
    <property type="project" value="UniProtKB-KW"/>
</dbReference>
<dbReference type="FunFam" id="2.130.10.10:FF:000020">
    <property type="entry name" value="Guanine nucleotide-binding protein beta subunit"/>
    <property type="match status" value="1"/>
</dbReference>
<feature type="coiled-coil region" evidence="16">
    <location>
        <begin position="1112"/>
        <end position="1139"/>
    </location>
</feature>
<gene>
    <name evidence="20" type="ORF">P4O66_015583</name>
</gene>
<feature type="domain" description="Myosin motor" evidence="19">
    <location>
        <begin position="86"/>
        <end position="680"/>
    </location>
</feature>
<dbReference type="Proteomes" id="UP001239994">
    <property type="component" value="Unassembled WGS sequence"/>
</dbReference>
<dbReference type="PROSITE" id="PS50294">
    <property type="entry name" value="WD_REPEATS_REGION"/>
    <property type="match status" value="4"/>
</dbReference>
<dbReference type="PANTHER" id="PTHR13140">
    <property type="entry name" value="MYOSIN"/>
    <property type="match status" value="1"/>
</dbReference>
<evidence type="ECO:0000256" key="5">
    <source>
        <dbReference type="ARBA" id="ARBA00022737"/>
    </source>
</evidence>
<feature type="repeat" description="WD" evidence="14">
    <location>
        <begin position="1854"/>
        <end position="1897"/>
    </location>
</feature>
<dbReference type="GO" id="GO:0007165">
    <property type="term" value="P:signal transduction"/>
    <property type="evidence" value="ECO:0007669"/>
    <property type="project" value="UniProtKB-KW"/>
</dbReference>
<dbReference type="InterPro" id="IPR036103">
    <property type="entry name" value="MYSc_Myo5"/>
</dbReference>
<dbReference type="SMART" id="SM01132">
    <property type="entry name" value="DIL"/>
    <property type="match status" value="1"/>
</dbReference>
<evidence type="ECO:0000256" key="2">
    <source>
        <dbReference type="ARBA" id="ARBA00008314"/>
    </source>
</evidence>
<keyword evidence="11 15" id="KW-0009">Actin-binding</keyword>
<dbReference type="InterPro" id="IPR011989">
    <property type="entry name" value="ARM-like"/>
</dbReference>
<evidence type="ECO:0000259" key="19">
    <source>
        <dbReference type="PROSITE" id="PS51456"/>
    </source>
</evidence>
<dbReference type="SUPFAM" id="SSF48371">
    <property type="entry name" value="ARM repeat"/>
    <property type="match status" value="1"/>
</dbReference>
<feature type="binding site" evidence="15">
    <location>
        <begin position="182"/>
        <end position="189"/>
    </location>
    <ligand>
        <name>ATP</name>
        <dbReference type="ChEBI" id="CHEBI:30616"/>
    </ligand>
</feature>
<feature type="region of interest" description="Disordered" evidence="17">
    <location>
        <begin position="2770"/>
        <end position="2800"/>
    </location>
</feature>
<dbReference type="InterPro" id="IPR016024">
    <property type="entry name" value="ARM-type_fold"/>
</dbReference>
<feature type="repeat" description="WD" evidence="14">
    <location>
        <begin position="1722"/>
        <end position="1763"/>
    </location>
</feature>
<dbReference type="InterPro" id="IPR016346">
    <property type="entry name" value="G-protein_beta_1-5"/>
</dbReference>
<dbReference type="FunFam" id="1.10.10.820:FF:000001">
    <property type="entry name" value="Myosin heavy chain"/>
    <property type="match status" value="1"/>
</dbReference>
<keyword evidence="4 14" id="KW-0853">WD repeat</keyword>
<dbReference type="GO" id="GO:0012505">
    <property type="term" value="C:endomembrane system"/>
    <property type="evidence" value="ECO:0007669"/>
    <property type="project" value="UniProtKB-SubCell"/>
</dbReference>
<feature type="compositionally biased region" description="Basic and acidic residues" evidence="17">
    <location>
        <begin position="838"/>
        <end position="855"/>
    </location>
</feature>
<dbReference type="Gene3D" id="3.40.850.10">
    <property type="entry name" value="Kinesin motor domain"/>
    <property type="match status" value="1"/>
</dbReference>
<evidence type="ECO:0008006" key="22">
    <source>
        <dbReference type="Google" id="ProtNLM"/>
    </source>
</evidence>
<dbReference type="EMBL" id="JAROKS010000022">
    <property type="protein sequence ID" value="KAK1789690.1"/>
    <property type="molecule type" value="Genomic_DNA"/>
</dbReference>
<dbReference type="PRINTS" id="PR00193">
    <property type="entry name" value="MYOSINHEAVY"/>
</dbReference>
<feature type="region of interest" description="Disordered" evidence="17">
    <location>
        <begin position="838"/>
        <end position="859"/>
    </location>
</feature>
<evidence type="ECO:0000256" key="17">
    <source>
        <dbReference type="SAM" id="MobiDB-lite"/>
    </source>
</evidence>
<evidence type="ECO:0000256" key="8">
    <source>
        <dbReference type="ARBA" id="ARBA00023054"/>
    </source>
</evidence>
<reference evidence="20" key="1">
    <citation type="submission" date="2023-03" db="EMBL/GenBank/DDBJ databases">
        <title>Electrophorus voltai genome.</title>
        <authorList>
            <person name="Bian C."/>
        </authorList>
    </citation>
    <scope>NUCLEOTIDE SEQUENCE</scope>
    <source>
        <strain evidence="20">CB-2022</strain>
        <tissue evidence="20">Muscle</tissue>
    </source>
</reference>
<dbReference type="GO" id="GO:0007015">
    <property type="term" value="P:actin filament organization"/>
    <property type="evidence" value="ECO:0007669"/>
    <property type="project" value="TreeGrafter"/>
</dbReference>
<feature type="repeat" description="WD" evidence="14">
    <location>
        <begin position="1992"/>
        <end position="2021"/>
    </location>
</feature>
<dbReference type="Gene3D" id="3.30.70.1590">
    <property type="match status" value="1"/>
</dbReference>
<evidence type="ECO:0000256" key="15">
    <source>
        <dbReference type="PROSITE-ProRule" id="PRU00782"/>
    </source>
</evidence>
<dbReference type="InterPro" id="IPR001680">
    <property type="entry name" value="WD40_rpt"/>
</dbReference>
<dbReference type="PROSITE" id="PS00678">
    <property type="entry name" value="WD_REPEATS_1"/>
    <property type="match status" value="1"/>
</dbReference>
<dbReference type="GO" id="GO:0051015">
    <property type="term" value="F:actin filament binding"/>
    <property type="evidence" value="ECO:0007669"/>
    <property type="project" value="TreeGrafter"/>
</dbReference>
<dbReference type="Pfam" id="PF00063">
    <property type="entry name" value="Myosin_head"/>
    <property type="match status" value="1"/>
</dbReference>
<evidence type="ECO:0000313" key="20">
    <source>
        <dbReference type="EMBL" id="KAK1789690.1"/>
    </source>
</evidence>
<evidence type="ECO:0000259" key="18">
    <source>
        <dbReference type="PROSITE" id="PS51126"/>
    </source>
</evidence>
<dbReference type="PROSITE" id="PS51126">
    <property type="entry name" value="DILUTE"/>
    <property type="match status" value="1"/>
</dbReference>
<dbReference type="Gene3D" id="1.10.10.820">
    <property type="match status" value="1"/>
</dbReference>
<feature type="compositionally biased region" description="Low complexity" evidence="17">
    <location>
        <begin position="2780"/>
        <end position="2800"/>
    </location>
</feature>
<dbReference type="GO" id="GO:0000146">
    <property type="term" value="F:microfilament motor activity"/>
    <property type="evidence" value="ECO:0007669"/>
    <property type="project" value="TreeGrafter"/>
</dbReference>
<evidence type="ECO:0000256" key="4">
    <source>
        <dbReference type="ARBA" id="ARBA00022574"/>
    </source>
</evidence>
<dbReference type="InterPro" id="IPR000048">
    <property type="entry name" value="IQ_motif_EF-hand-BS"/>
</dbReference>
<sequence>MHLLSDFSKINSFINAYSSFFCLSLLQYNRVWIPDAEDVWKSAEILKDFTPGDRFLQLHLDDGTELQLPLEGDGRLPPLRNPDILVGENDLTALSYLHEPAVLHNLRVRFVDSKIIYTYCGIILVAVNPYKQLPIYGDAVIHAYSGQNMGDLDPHIFAVAEEAYKQMARQENNRNQSIIVSGESGAGKTVSARYAMRYFAMVSKSGSNKHVEDKVLASNPVTESENERNYHIFYQMCASADQPDFKSLRLLSADKFNYTNMGGEMEIPGVDDRAEMAETCRTFTLLGLKKDFQADLFKMLAGILHLGNVVIKAVNSDKSSVNTTDAHLTAFCDLLGVRGEEMCRWLCHRRIVLSSETVVKPQPMERAINARDALAKHLYAFLFDCVIRRINQALQVPGKQHSFIGVLDIYGFETFDVNSFEQFCINYANEKLQQQFNLHVFKLEQDEYMKEGIPWTLIDFYDNQPVIDLIEAKMGILDLLDEECLFLQGTDKNWLQKLYNYLGSRPMFEKPRLSNQAFVIQHFADKVEYQCKGFLEKNRDTLYEELVDIMQASKFRSSLYLLMETLNATTPHYVRCIKPNEEKLPFEYDSKRVVQQLRACGVLETVHISAQSYPSRWTYIEFYSRYSILMSQVELRLGEKKQTCQTVLQRLIPDSNQYKFGRTKIFLRAGQVAYLEKLRLDCLRTACITIQKHVRGWSQRRRYLLMKHAAITIQQYFRGTRQVRRSLTALALKQAWAAVVIQRHCRGYLMVEEHKALVLQKYARAWLVRRRFQTMRRLVLNVQLSYRVQQLRKKVEEQVEEQNKENRGLMERLTSLANTHAQAMDRIQALEVELSKASNERASVEEREKKGKEESNQVIAQLRRERDKISLEKKDVEQKLKDSLQQMTNNFEDVKKKLMEDLEREERLRKVAEHNSELQKEDVAKEITKLKEDSRRLREEKVRLQGQAKEDTRLHQELQEQLSQLAKHVKVIPELRREINSLKIEKDETDRKLSEQTQQTSEKINLITRQLLGEAKEEELILRLKKETTEAANDKGNLLFAFDGLQNATRLVESQLQEQKENYESQLEALVFKNDHLTRENQQLQALFQEKSNVNHSIGQEVARLTSENMVIPELKQQLSEMQRHRQELETQLKEQSTAMTEFFQIYLIEKMTKVSNDLQGRLEEECAKRRLLEEGSRESKREREELERRLEELKEEMVQLKRLQDTENEVKIKLRQETSRLTAENMDFEEQMDMKDRTIKRLQDQVKALQAPVTVSQKAAPAVPKEYLGMLEYKRQDEDRLVRTLILELKPRGVVVNMIPGLVAHLLFMCMRHADYLNDGTKLKSLMHAIISGIKQVIMDHEEDFGILSFWLSNTYHLLNCLKQYSGEEEFMKHNTPRQNKNCLQNFDLSEHRQILSDLAIHIYHQFINVMEDALFPMIVPGMLEHESLQGISSMKPTGLRKRSRSVLGESGGGENQACSVASILQLLSSFHSTMAQQGMEAQLQDQVLRQLFYLIGATALNSILLRKDLCSCRKGMQIRCNISYLEEWLREKGLQSCSAMETLGPLAQAAWLLQVNKTTDEDAAEIQQRCRELYTVQIVKILNSYTPIDDFEKRVAPSFVRKVQRQERGPQLMLGRASSCDVTPAASAVGCVIRSFRGSLSPVGKINNNNSGPGERYLPRKMAAQEVQPSETIAKLKLESETLKTKLEEERAKLHDVELHQVAEKVEPLGQFVMKTRRTLKGHGNKVLCMDWCKDKRRIVSSSQDGKVIVWDAFTTNKEHAVTMPCTWVMACAYAPSGCAVACGGLDNKCSVYPLSLDKNENLAAKKKSVAMHTNYLSACSFTNSDMQILTSSGDGTCALWDVESGQLLQSFHGHAADVLCLDLAPSETGNTFVSGGCDKKANVWDMRTGQCIQSFETHESDINSVRYYPSGDAFASGSDDATCRLYDLRADREVAIYSKESIIFGASSVDFSLSGECCLCCPCRLLFGGYNDYTINVWDVLKGTRVAILFGHENRVSTLRVSPDGTAFCSGSWDHTLREEEKLIKTELAVIKDKVSSPYTTMRQMRELMVRSMYCEMLGYEASFAYIHAIKLAQQGTVLEKRAGYLAVSLFLNENHELLLLLVNTVLKDLQSTNIIEVCMALTVVSQIFPKDMIPAVLPLVEEKLSHPKEIIRRKAVLALYKFYLIAPNQVQHIHGKFRKALCDKDPGVMTSSLHIYLQMIQESPDSYKDLVGSFVTILRQVVGGKLPLDFNYHSIPAPWLQMQLLRILSLLGREDQSTSETMYDVLNESLRRAEMNHNITYAILYECVKAIYTIHPKAELLEKAAKCIGNFVLSPKINLKYLGLKALTYVVQHDASLALQHQMTIIECLDHSDLLIKRETLELLFRITNAQNVTVIVERILSFLRLCNDDYTIIDLVGKVAELAEKYLFIVARNNEWFIQTMTVVFSLGGDLMPPDIPSSFLRLLAEGSQSEVDDRQLKVYAVNSYLSVLNDDCSHLPQRFLQVISWVLGEYSYLREGLDQEEVILLLKKLLDQRGVSAETRSWVLSALTKLCRGPGRAELALAVAESLSSTLDTVLRQQGHELRHLIQDGSLHARVLPQPAPANSLEVDSSLSFLDGFVSDALAAGAAPYKPPHQRQEELGQQRAPTLEPYALSLPMSLSSCTVTDRQSPSVLSMSSGLSANSTEPSQRAGVATLMLEGVKRVWGKEGYLPQRDASETPATVEEPSDVVQSSHQQVVIDISQPEPEPEPPQLDKEKQQLASSLFVGLGSQNSACLLGKTEATVPRFRRKPHLNDASSSGTSERSSDSSHSSHSTADSFLYGGLLEEEPATPIQSSRHAPQPIAASGSCEARQHGLTVNGVDENRGGAVVCAKEEKRAYPTQLIESDMVRVRPNALAEGAVVPPQNCSRHLPSTSSCGSDSEVLKLPFELQNLPHSDIISLISDSHLCISCCRVFREDALLIVLFLSNSTEMVLCDVALELSCEELQMGSLRGNVMESMAGRTSSVCHYTLFMERPHTHVPFTGTVSYQTQPGHKHTLHFSGKLTTADFIRPLVLSTEEYGKLWLSFSHDVKQNLRLLTDAGDPLIATLNVLKDCLQLHIVDII</sequence>
<evidence type="ECO:0000256" key="6">
    <source>
        <dbReference type="ARBA" id="ARBA00022741"/>
    </source>
</evidence>
<keyword evidence="5" id="KW-0677">Repeat</keyword>
<feature type="non-terminal residue" evidence="20">
    <location>
        <position position="1"/>
    </location>
</feature>
<keyword evidence="21" id="KW-1185">Reference proteome</keyword>
<dbReference type="InterPro" id="IPR015943">
    <property type="entry name" value="WD40/YVTN_repeat-like_dom_sf"/>
</dbReference>
<dbReference type="Gene3D" id="1.25.10.10">
    <property type="entry name" value="Leucine-rich Repeat Variant"/>
    <property type="match status" value="1"/>
</dbReference>
<dbReference type="InterPro" id="IPR019775">
    <property type="entry name" value="WD40_repeat_CS"/>
</dbReference>
<dbReference type="InterPro" id="IPR036961">
    <property type="entry name" value="Kinesin_motor_dom_sf"/>
</dbReference>
<comment type="subcellular location">
    <subcellularLocation>
        <location evidence="1">Endomembrane system</location>
        <topology evidence="1">Peripheral membrane protein</topology>
    </subcellularLocation>
</comment>
<dbReference type="Pfam" id="PF25391">
    <property type="entry name" value="WD40_Gbeta"/>
    <property type="match status" value="1"/>
</dbReference>
<dbReference type="InterPro" id="IPR001609">
    <property type="entry name" value="Myosin_head_motor_dom-like"/>
</dbReference>
<keyword evidence="6 15" id="KW-0547">Nucleotide-binding</keyword>
<protein>
    <recommendedName>
        <fullName evidence="22">Myosin VC</fullName>
    </recommendedName>
</protein>
<dbReference type="InterPro" id="IPR028269">
    <property type="entry name" value="AP4E1_C"/>
</dbReference>
<feature type="region of interest" description="Disordered" evidence="17">
    <location>
        <begin position="2695"/>
        <end position="2719"/>
    </location>
</feature>
<comment type="similarity">
    <text evidence="3">Belongs to the WD repeat G protein beta family.</text>
</comment>
<evidence type="ECO:0000256" key="14">
    <source>
        <dbReference type="PROSITE-ProRule" id="PRU00221"/>
    </source>
</evidence>
<dbReference type="Gene3D" id="1.20.5.190">
    <property type="match status" value="1"/>
</dbReference>
<evidence type="ECO:0000256" key="10">
    <source>
        <dbReference type="ARBA" id="ARBA00023175"/>
    </source>
</evidence>
<keyword evidence="9 15" id="KW-0518">Myosin</keyword>
<organism evidence="20 21">
    <name type="scientific">Electrophorus voltai</name>
    <dbReference type="NCBI Taxonomy" id="2609070"/>
    <lineage>
        <taxon>Eukaryota</taxon>
        <taxon>Metazoa</taxon>
        <taxon>Chordata</taxon>
        <taxon>Craniata</taxon>
        <taxon>Vertebrata</taxon>
        <taxon>Euteleostomi</taxon>
        <taxon>Actinopterygii</taxon>
        <taxon>Neopterygii</taxon>
        <taxon>Teleostei</taxon>
        <taxon>Ostariophysi</taxon>
        <taxon>Gymnotiformes</taxon>
        <taxon>Gymnotoidei</taxon>
        <taxon>Gymnotidae</taxon>
        <taxon>Electrophorus</taxon>
    </lineage>
</organism>
<keyword evidence="8 16" id="KW-0175">Coiled coil</keyword>
<keyword evidence="7 15" id="KW-0067">ATP-binding</keyword>
<evidence type="ECO:0000256" key="11">
    <source>
        <dbReference type="ARBA" id="ARBA00023203"/>
    </source>
</evidence>
<feature type="region of interest" description="Actin-binding" evidence="15">
    <location>
        <begin position="559"/>
        <end position="581"/>
    </location>
</feature>
<dbReference type="SMART" id="SM00015">
    <property type="entry name" value="IQ"/>
    <property type="match status" value="5"/>
</dbReference>
<dbReference type="PANTHER" id="PTHR13140:SF313">
    <property type="entry name" value="UNCONVENTIONAL MYOSIN-VC"/>
    <property type="match status" value="1"/>
</dbReference>
<dbReference type="Gene3D" id="1.20.120.720">
    <property type="entry name" value="Myosin VI head, motor domain, U50 subdomain"/>
    <property type="match status" value="1"/>
</dbReference>
<dbReference type="InterPro" id="IPR002710">
    <property type="entry name" value="Dilute_dom"/>
</dbReference>
<dbReference type="SMART" id="SM00242">
    <property type="entry name" value="MYSc"/>
    <property type="match status" value="1"/>
</dbReference>
<dbReference type="Pfam" id="PF14807">
    <property type="entry name" value="AP4E_app_platf"/>
    <property type="match status" value="1"/>
</dbReference>
<feature type="region of interest" description="Disordered" evidence="17">
    <location>
        <begin position="2654"/>
        <end position="2675"/>
    </location>
</feature>
<dbReference type="InterPro" id="IPR036322">
    <property type="entry name" value="WD40_repeat_dom_sf"/>
</dbReference>